<dbReference type="EMBL" id="CP134880">
    <property type="protein sequence ID" value="WNM27380.1"/>
    <property type="molecule type" value="Genomic_DNA"/>
</dbReference>
<dbReference type="Pfam" id="PF18916">
    <property type="entry name" value="Lycopene_cyc"/>
    <property type="match status" value="1"/>
</dbReference>
<evidence type="ECO:0000256" key="2">
    <source>
        <dbReference type="ARBA" id="ARBA00004829"/>
    </source>
</evidence>
<dbReference type="GO" id="GO:0016117">
    <property type="term" value="P:carotenoid biosynthetic process"/>
    <property type="evidence" value="ECO:0007669"/>
    <property type="project" value="UniProtKB-KW"/>
</dbReference>
<keyword evidence="4" id="KW-0125">Carotenoid biosynthesis</keyword>
<evidence type="ECO:0000256" key="6">
    <source>
        <dbReference type="ARBA" id="ARBA00023136"/>
    </source>
</evidence>
<feature type="transmembrane region" description="Helical" evidence="8">
    <location>
        <begin position="31"/>
        <end position="54"/>
    </location>
</feature>
<dbReference type="GO" id="GO:0016020">
    <property type="term" value="C:membrane"/>
    <property type="evidence" value="ECO:0007669"/>
    <property type="project" value="UniProtKB-SubCell"/>
</dbReference>
<evidence type="ECO:0000313" key="10">
    <source>
        <dbReference type="EMBL" id="WNM27380.1"/>
    </source>
</evidence>
<gene>
    <name evidence="10" type="ORF">RN607_14450</name>
</gene>
<feature type="transmembrane region" description="Helical" evidence="8">
    <location>
        <begin position="6"/>
        <end position="24"/>
    </location>
</feature>
<comment type="subcellular location">
    <subcellularLocation>
        <location evidence="1">Membrane</location>
        <topology evidence="1">Multi-pass membrane protein</topology>
    </subcellularLocation>
</comment>
<sequence>MITYATLSGMVLVAIGLVTVPALRRLPGRPLVLTGLVLMTLTAVFDNVIVGAGIVDYDDSLILGLRVPIAPVEDFAYCIGAVLLVPALWTWTARIAPGVPPGGDGDVAPQGDEEVL</sequence>
<feature type="transmembrane region" description="Helical" evidence="8">
    <location>
        <begin position="74"/>
        <end position="91"/>
    </location>
</feature>
<name>A0AA96FFC5_9MICO</name>
<keyword evidence="5 8" id="KW-1133">Transmembrane helix</keyword>
<evidence type="ECO:0000259" key="9">
    <source>
        <dbReference type="Pfam" id="PF18916"/>
    </source>
</evidence>
<evidence type="ECO:0000256" key="4">
    <source>
        <dbReference type="ARBA" id="ARBA00022746"/>
    </source>
</evidence>
<evidence type="ECO:0000256" key="8">
    <source>
        <dbReference type="SAM" id="Phobius"/>
    </source>
</evidence>
<evidence type="ECO:0000256" key="5">
    <source>
        <dbReference type="ARBA" id="ARBA00022989"/>
    </source>
</evidence>
<dbReference type="Proteomes" id="UP001303408">
    <property type="component" value="Chromosome"/>
</dbReference>
<evidence type="ECO:0000256" key="7">
    <source>
        <dbReference type="ARBA" id="ARBA00023235"/>
    </source>
</evidence>
<accession>A0AA96FFC5</accession>
<dbReference type="NCBIfam" id="TIGR03462">
    <property type="entry name" value="CarR_dom_SF"/>
    <property type="match status" value="1"/>
</dbReference>
<reference evidence="10" key="1">
    <citation type="submission" date="2023-09" db="EMBL/GenBank/DDBJ databases">
        <title>Demequina sp. a novel bacteria isolated from Capsicum annuum.</title>
        <authorList>
            <person name="Humaira Z."/>
            <person name="Lee J."/>
            <person name="Cho D."/>
        </authorList>
    </citation>
    <scope>NUCLEOTIDE SEQUENCE</scope>
    <source>
        <strain evidence="10">PMTSA13</strain>
    </source>
</reference>
<keyword evidence="7" id="KW-0413">Isomerase</keyword>
<keyword evidence="6 8" id="KW-0472">Membrane</keyword>
<comment type="pathway">
    <text evidence="2">Carotenoid biosynthesis.</text>
</comment>
<evidence type="ECO:0000256" key="3">
    <source>
        <dbReference type="ARBA" id="ARBA00022692"/>
    </source>
</evidence>
<dbReference type="InterPro" id="IPR017825">
    <property type="entry name" value="Lycopene_cyclase_dom"/>
</dbReference>
<feature type="domain" description="Lycopene cyclase" evidence="9">
    <location>
        <begin position="9"/>
        <end position="90"/>
    </location>
</feature>
<keyword evidence="3 8" id="KW-0812">Transmembrane</keyword>
<organism evidence="10">
    <name type="scientific">Demequina capsici</name>
    <dbReference type="NCBI Taxonomy" id="3075620"/>
    <lineage>
        <taxon>Bacteria</taxon>
        <taxon>Bacillati</taxon>
        <taxon>Actinomycetota</taxon>
        <taxon>Actinomycetes</taxon>
        <taxon>Micrococcales</taxon>
        <taxon>Demequinaceae</taxon>
        <taxon>Demequina</taxon>
    </lineage>
</organism>
<dbReference type="GO" id="GO:0045436">
    <property type="term" value="F:lycopene beta cyclase activity"/>
    <property type="evidence" value="ECO:0007669"/>
    <property type="project" value="UniProtKB-ARBA"/>
</dbReference>
<evidence type="ECO:0000256" key="1">
    <source>
        <dbReference type="ARBA" id="ARBA00004141"/>
    </source>
</evidence>
<dbReference type="RefSeq" id="WP_313543388.1">
    <property type="nucleotide sequence ID" value="NZ_CP134880.1"/>
</dbReference>
<protein>
    <submittedName>
        <fullName evidence="10">Lycopene cyclase domain-containing protein</fullName>
    </submittedName>
</protein>
<dbReference type="AlphaFoldDB" id="A0AA96FFC5"/>
<dbReference type="KEGG" id="dcp:RN607_14450"/>
<proteinExistence type="predicted"/>
<dbReference type="GO" id="GO:0016872">
    <property type="term" value="F:intramolecular lyase activity"/>
    <property type="evidence" value="ECO:0007669"/>
    <property type="project" value="InterPro"/>
</dbReference>